<dbReference type="AlphaFoldDB" id="A0A834TJ97"/>
<keyword evidence="1" id="KW-1133">Transmembrane helix</keyword>
<protein>
    <submittedName>
        <fullName evidence="2">Uncharacterized protein</fullName>
    </submittedName>
</protein>
<evidence type="ECO:0000313" key="2">
    <source>
        <dbReference type="EMBL" id="KAF7821906.1"/>
    </source>
</evidence>
<comment type="caution">
    <text evidence="2">The sequence shown here is derived from an EMBL/GenBank/DDBJ whole genome shotgun (WGS) entry which is preliminary data.</text>
</comment>
<reference evidence="2" key="1">
    <citation type="submission" date="2020-09" db="EMBL/GenBank/DDBJ databases">
        <title>Genome-Enabled Discovery of Anthraquinone Biosynthesis in Senna tora.</title>
        <authorList>
            <person name="Kang S.-H."/>
            <person name="Pandey R.P."/>
            <person name="Lee C.-M."/>
            <person name="Sim J.-S."/>
            <person name="Jeong J.-T."/>
            <person name="Choi B.-S."/>
            <person name="Jung M."/>
            <person name="Ginzburg D."/>
            <person name="Zhao K."/>
            <person name="Won S.Y."/>
            <person name="Oh T.-J."/>
            <person name="Yu Y."/>
            <person name="Kim N.-H."/>
            <person name="Lee O.R."/>
            <person name="Lee T.-H."/>
            <person name="Bashyal P."/>
            <person name="Kim T.-S."/>
            <person name="Lee W.-H."/>
            <person name="Kawkins C."/>
            <person name="Kim C.-K."/>
            <person name="Kim J.S."/>
            <person name="Ahn B.O."/>
            <person name="Rhee S.Y."/>
            <person name="Sohng J.K."/>
        </authorList>
    </citation>
    <scope>NUCLEOTIDE SEQUENCE</scope>
    <source>
        <tissue evidence="2">Leaf</tissue>
    </source>
</reference>
<evidence type="ECO:0000313" key="3">
    <source>
        <dbReference type="Proteomes" id="UP000634136"/>
    </source>
</evidence>
<feature type="transmembrane region" description="Helical" evidence="1">
    <location>
        <begin position="37"/>
        <end position="56"/>
    </location>
</feature>
<keyword evidence="1" id="KW-0472">Membrane</keyword>
<organism evidence="2 3">
    <name type="scientific">Senna tora</name>
    <dbReference type="NCBI Taxonomy" id="362788"/>
    <lineage>
        <taxon>Eukaryota</taxon>
        <taxon>Viridiplantae</taxon>
        <taxon>Streptophyta</taxon>
        <taxon>Embryophyta</taxon>
        <taxon>Tracheophyta</taxon>
        <taxon>Spermatophyta</taxon>
        <taxon>Magnoliopsida</taxon>
        <taxon>eudicotyledons</taxon>
        <taxon>Gunneridae</taxon>
        <taxon>Pentapetalae</taxon>
        <taxon>rosids</taxon>
        <taxon>fabids</taxon>
        <taxon>Fabales</taxon>
        <taxon>Fabaceae</taxon>
        <taxon>Caesalpinioideae</taxon>
        <taxon>Cassia clade</taxon>
        <taxon>Senna</taxon>
    </lineage>
</organism>
<dbReference type="Proteomes" id="UP000634136">
    <property type="component" value="Unassembled WGS sequence"/>
</dbReference>
<proteinExistence type="predicted"/>
<dbReference type="EMBL" id="JAAIUW010000008">
    <property type="protein sequence ID" value="KAF7821906.1"/>
    <property type="molecule type" value="Genomic_DNA"/>
</dbReference>
<keyword evidence="3" id="KW-1185">Reference proteome</keyword>
<name>A0A834TJ97_9FABA</name>
<evidence type="ECO:0000256" key="1">
    <source>
        <dbReference type="SAM" id="Phobius"/>
    </source>
</evidence>
<keyword evidence="1" id="KW-0812">Transmembrane</keyword>
<accession>A0A834TJ97</accession>
<sequence length="65" mass="7014">MISEIEGSHYASSALRWHRNSQGVISGSVTSSTGSSFTAGTMLVPFSFLFLLFEALTSEDDARKP</sequence>
<gene>
    <name evidence="2" type="ORF">G2W53_027361</name>
</gene>